<evidence type="ECO:0000259" key="1">
    <source>
        <dbReference type="PROSITE" id="PS51186"/>
    </source>
</evidence>
<dbReference type="SUPFAM" id="SSF55729">
    <property type="entry name" value="Acyl-CoA N-acyltransferases (Nat)"/>
    <property type="match status" value="1"/>
</dbReference>
<keyword evidence="3" id="KW-1185">Reference proteome</keyword>
<dbReference type="EMBL" id="BAABGN010000009">
    <property type="protein sequence ID" value="GAA4425039.1"/>
    <property type="molecule type" value="Genomic_DNA"/>
</dbReference>
<gene>
    <name evidence="2" type="ORF">GCM10023169_22300</name>
</gene>
<comment type="caution">
    <text evidence="2">The sequence shown here is derived from an EMBL/GenBank/DDBJ whole genome shotgun (WGS) entry which is preliminary data.</text>
</comment>
<sequence>MTSRELTDGPISDSMDLGVARYIGCQTWSVDTARSLSVAQVAPGVTFPLRLAVLRRVPTDAEVSGNAGSHAHFVVRDGGVVVATGVVVKKEPPDGGPAPGFSWWLMGMAVDPSYRRQGCGSLILAAVLEHVSKHRGRHVWCHARIGAIEFYRRHGFVERGSYRDDPVAGRQIMMHLRLS</sequence>
<dbReference type="Proteomes" id="UP001500622">
    <property type="component" value="Unassembled WGS sequence"/>
</dbReference>
<dbReference type="Pfam" id="PF13508">
    <property type="entry name" value="Acetyltransf_7"/>
    <property type="match status" value="1"/>
</dbReference>
<dbReference type="InterPro" id="IPR016181">
    <property type="entry name" value="Acyl_CoA_acyltransferase"/>
</dbReference>
<dbReference type="InterPro" id="IPR000182">
    <property type="entry name" value="GNAT_dom"/>
</dbReference>
<dbReference type="CDD" id="cd04301">
    <property type="entry name" value="NAT_SF"/>
    <property type="match status" value="1"/>
</dbReference>
<feature type="domain" description="N-acetyltransferase" evidence="1">
    <location>
        <begin position="31"/>
        <end position="179"/>
    </location>
</feature>
<dbReference type="PROSITE" id="PS51186">
    <property type="entry name" value="GNAT"/>
    <property type="match status" value="1"/>
</dbReference>
<protein>
    <recommendedName>
        <fullName evidence="1">N-acetyltransferase domain-containing protein</fullName>
    </recommendedName>
</protein>
<proteinExistence type="predicted"/>
<accession>A0ABP8L8V7</accession>
<organism evidence="2 3">
    <name type="scientific">Georgenia halophila</name>
    <dbReference type="NCBI Taxonomy" id="620889"/>
    <lineage>
        <taxon>Bacteria</taxon>
        <taxon>Bacillati</taxon>
        <taxon>Actinomycetota</taxon>
        <taxon>Actinomycetes</taxon>
        <taxon>Micrococcales</taxon>
        <taxon>Bogoriellaceae</taxon>
        <taxon>Georgenia</taxon>
    </lineage>
</organism>
<reference evidence="3" key="1">
    <citation type="journal article" date="2019" name="Int. J. Syst. Evol. Microbiol.">
        <title>The Global Catalogue of Microorganisms (GCM) 10K type strain sequencing project: providing services to taxonomists for standard genome sequencing and annotation.</title>
        <authorList>
            <consortium name="The Broad Institute Genomics Platform"/>
            <consortium name="The Broad Institute Genome Sequencing Center for Infectious Disease"/>
            <person name="Wu L."/>
            <person name="Ma J."/>
        </authorList>
    </citation>
    <scope>NUCLEOTIDE SEQUENCE [LARGE SCALE GENOMIC DNA]</scope>
    <source>
        <strain evidence="3">JCM 17810</strain>
    </source>
</reference>
<evidence type="ECO:0000313" key="2">
    <source>
        <dbReference type="EMBL" id="GAA4425039.1"/>
    </source>
</evidence>
<evidence type="ECO:0000313" key="3">
    <source>
        <dbReference type="Proteomes" id="UP001500622"/>
    </source>
</evidence>
<name>A0ABP8L8V7_9MICO</name>
<dbReference type="Gene3D" id="3.40.630.30">
    <property type="match status" value="1"/>
</dbReference>